<organism evidence="9 10">
    <name type="scientific">Dictyostelium purpureum</name>
    <name type="common">Slime mold</name>
    <dbReference type="NCBI Taxonomy" id="5786"/>
    <lineage>
        <taxon>Eukaryota</taxon>
        <taxon>Amoebozoa</taxon>
        <taxon>Evosea</taxon>
        <taxon>Eumycetozoa</taxon>
        <taxon>Dictyostelia</taxon>
        <taxon>Dictyosteliales</taxon>
        <taxon>Dictyosteliaceae</taxon>
        <taxon>Dictyostelium</taxon>
    </lineage>
</organism>
<evidence type="ECO:0000256" key="1">
    <source>
        <dbReference type="ARBA" id="ARBA00004123"/>
    </source>
</evidence>
<evidence type="ECO:0000259" key="7">
    <source>
        <dbReference type="Pfam" id="PF02268"/>
    </source>
</evidence>
<dbReference type="CDD" id="cd10014">
    <property type="entry name" value="TFIIA_gamma_C"/>
    <property type="match status" value="1"/>
</dbReference>
<dbReference type="SUPFAM" id="SSF50784">
    <property type="entry name" value="Transcription factor IIA (TFIIA), beta-barrel domain"/>
    <property type="match status" value="1"/>
</dbReference>
<dbReference type="InterPro" id="IPR009088">
    <property type="entry name" value="TFIIA_b-brl"/>
</dbReference>
<evidence type="ECO:0000256" key="4">
    <source>
        <dbReference type="ARBA" id="ARBA00023163"/>
    </source>
</evidence>
<dbReference type="eggNOG" id="KOG3463">
    <property type="taxonomic scope" value="Eukaryota"/>
</dbReference>
<dbReference type="Gene3D" id="2.30.18.10">
    <property type="entry name" value="Transcription factor IIA (TFIIA), beta-barrel domain"/>
    <property type="match status" value="1"/>
</dbReference>
<evidence type="ECO:0000256" key="3">
    <source>
        <dbReference type="ARBA" id="ARBA00023015"/>
    </source>
</evidence>
<dbReference type="GO" id="GO:0005672">
    <property type="term" value="C:transcription factor TFIIA complex"/>
    <property type="evidence" value="ECO:0000318"/>
    <property type="project" value="GO_Central"/>
</dbReference>
<comment type="function">
    <text evidence="6">TFIIA is a component of the transcription machinery of RNA polymerase II and plays an important role in transcriptional activation.</text>
</comment>
<dbReference type="OMA" id="QYYELYR"/>
<dbReference type="Proteomes" id="UP000001064">
    <property type="component" value="Unassembled WGS sequence"/>
</dbReference>
<dbReference type="GeneID" id="10502749"/>
<feature type="domain" description="Transcription initiation factor IIA gamma subunit C-terminal" evidence="8">
    <location>
        <begin position="66"/>
        <end position="107"/>
    </location>
</feature>
<dbReference type="Pfam" id="PF02268">
    <property type="entry name" value="TFIIA_gamma_N"/>
    <property type="match status" value="1"/>
</dbReference>
<keyword evidence="5 6" id="KW-0539">Nucleus</keyword>
<dbReference type="STRING" id="5786.F0ZDA5"/>
<keyword evidence="10" id="KW-1185">Reference proteome</keyword>
<evidence type="ECO:0000256" key="6">
    <source>
        <dbReference type="PIRNR" id="PIRNR009415"/>
    </source>
</evidence>
<dbReference type="OrthoDB" id="586585at2759"/>
<protein>
    <recommendedName>
        <fullName evidence="6">Transcription initiation factor IIA subunit 2</fullName>
    </recommendedName>
</protein>
<dbReference type="InterPro" id="IPR015872">
    <property type="entry name" value="TFIIA_gsu_N"/>
</dbReference>
<evidence type="ECO:0000313" key="9">
    <source>
        <dbReference type="EMBL" id="EGC38103.1"/>
    </source>
</evidence>
<keyword evidence="4 6" id="KW-0804">Transcription</keyword>
<evidence type="ECO:0000256" key="2">
    <source>
        <dbReference type="ARBA" id="ARBA00007675"/>
    </source>
</evidence>
<feature type="domain" description="Transcription initiation factor IIA gamma subunit N-terminal" evidence="7">
    <location>
        <begin position="9"/>
        <end position="55"/>
    </location>
</feature>
<dbReference type="Gene3D" id="1.10.287.190">
    <property type="entry name" value="Transcription factor IIA gamma subunit, alpha-helical domain"/>
    <property type="match status" value="1"/>
</dbReference>
<comment type="similarity">
    <text evidence="2 6">Belongs to the TFIIA subunit 2 family.</text>
</comment>
<dbReference type="FunCoup" id="F0ZDA5">
    <property type="interactions" value="331"/>
</dbReference>
<name>F0ZDA5_DICPU</name>
<dbReference type="GO" id="GO:0051123">
    <property type="term" value="P:RNA polymerase II preinitiation complex assembly"/>
    <property type="evidence" value="ECO:0000318"/>
    <property type="project" value="GO_Central"/>
</dbReference>
<dbReference type="InterPro" id="IPR009083">
    <property type="entry name" value="TFIIA_a-hlx"/>
</dbReference>
<dbReference type="VEuPathDB" id="AmoebaDB:DICPUDRAFT_93915"/>
<dbReference type="SUPFAM" id="SSF47396">
    <property type="entry name" value="Transcription factor IIA (TFIIA), alpha-helical domain"/>
    <property type="match status" value="1"/>
</dbReference>
<evidence type="ECO:0000259" key="8">
    <source>
        <dbReference type="Pfam" id="PF02751"/>
    </source>
</evidence>
<dbReference type="InParanoid" id="F0ZDA5"/>
<dbReference type="PIRSF" id="PIRSF009415">
    <property type="entry name" value="Hum_TFIIA_gamma"/>
    <property type="match status" value="1"/>
</dbReference>
<dbReference type="FunFam" id="1.10.287.190:FF:000001">
    <property type="entry name" value="Transcription initiation factor IIA subunit 2"/>
    <property type="match status" value="1"/>
</dbReference>
<sequence>MAANNKQNYYELYRRSSVGEALTDTLEELLMNQYISSSLYQKILSQFDKSINEALSNTVKSKTTFKGNLHTYRFCDNVWTFILDNASFKTDGVEVKVKRVKIVACDANVQDQPPAK</sequence>
<dbReference type="InterPro" id="IPR003194">
    <property type="entry name" value="TFIIA_gsu"/>
</dbReference>
<dbReference type="GO" id="GO:0016251">
    <property type="term" value="F:RNA polymerase II general transcription initiation factor activity"/>
    <property type="evidence" value="ECO:0000318"/>
    <property type="project" value="GO_Central"/>
</dbReference>
<dbReference type="GO" id="GO:0017025">
    <property type="term" value="F:TBP-class protein binding"/>
    <property type="evidence" value="ECO:0000318"/>
    <property type="project" value="GO_Central"/>
</dbReference>
<dbReference type="EMBL" id="GL870984">
    <property type="protein sequence ID" value="EGC38103.1"/>
    <property type="molecule type" value="Genomic_DNA"/>
</dbReference>
<dbReference type="AlphaFoldDB" id="F0ZDA5"/>
<keyword evidence="3 6" id="KW-0805">Transcription regulation</keyword>
<dbReference type="KEGG" id="dpp:DICPUDRAFT_93915"/>
<comment type="subcellular location">
    <subcellularLocation>
        <location evidence="1 6">Nucleus</location>
    </subcellularLocation>
</comment>
<evidence type="ECO:0000256" key="5">
    <source>
        <dbReference type="ARBA" id="ARBA00023242"/>
    </source>
</evidence>
<reference evidence="10" key="1">
    <citation type="journal article" date="2011" name="Genome Biol.">
        <title>Comparative genomics of the social amoebae Dictyostelium discoideum and Dictyostelium purpureum.</title>
        <authorList>
            <consortium name="US DOE Joint Genome Institute (JGI-PGF)"/>
            <person name="Sucgang R."/>
            <person name="Kuo A."/>
            <person name="Tian X."/>
            <person name="Salerno W."/>
            <person name="Parikh A."/>
            <person name="Feasley C.L."/>
            <person name="Dalin E."/>
            <person name="Tu H."/>
            <person name="Huang E."/>
            <person name="Barry K."/>
            <person name="Lindquist E."/>
            <person name="Shapiro H."/>
            <person name="Bruce D."/>
            <person name="Schmutz J."/>
            <person name="Salamov A."/>
            <person name="Fey P."/>
            <person name="Gaudet P."/>
            <person name="Anjard C."/>
            <person name="Babu M.M."/>
            <person name="Basu S."/>
            <person name="Bushmanova Y."/>
            <person name="van der Wel H."/>
            <person name="Katoh-Kurasawa M."/>
            <person name="Dinh C."/>
            <person name="Coutinho P.M."/>
            <person name="Saito T."/>
            <person name="Elias M."/>
            <person name="Schaap P."/>
            <person name="Kay R.R."/>
            <person name="Henrissat B."/>
            <person name="Eichinger L."/>
            <person name="Rivero F."/>
            <person name="Putnam N.H."/>
            <person name="West C.M."/>
            <person name="Loomis W.F."/>
            <person name="Chisholm R.L."/>
            <person name="Shaulsky G."/>
            <person name="Strassmann J.E."/>
            <person name="Queller D.C."/>
            <person name="Kuspa A."/>
            <person name="Grigoriev I.V."/>
        </authorList>
    </citation>
    <scope>NUCLEOTIDE SEQUENCE [LARGE SCALE GENOMIC DNA]</scope>
    <source>
        <strain evidence="10">QSDP1</strain>
    </source>
</reference>
<accession>F0ZDA5</accession>
<dbReference type="RefSeq" id="XP_003285410.1">
    <property type="nucleotide sequence ID" value="XM_003285362.1"/>
</dbReference>
<dbReference type="Pfam" id="PF02751">
    <property type="entry name" value="TFIIA_gamma_C"/>
    <property type="match status" value="1"/>
</dbReference>
<dbReference type="PANTHER" id="PTHR10966">
    <property type="entry name" value="TRANSCRIPTION INITIATION FACTOR IIA SUBUNIT 2"/>
    <property type="match status" value="1"/>
</dbReference>
<dbReference type="InterPro" id="IPR015871">
    <property type="entry name" value="TFIIA_gsu_C"/>
</dbReference>
<dbReference type="FunFam" id="2.30.18.10:FF:000001">
    <property type="entry name" value="Transcription initiation factor IIA subunit 2"/>
    <property type="match status" value="1"/>
</dbReference>
<gene>
    <name evidence="9" type="primary">gtf2a2</name>
    <name evidence="9" type="ORF">DICPUDRAFT_93915</name>
</gene>
<proteinExistence type="inferred from homology"/>
<dbReference type="CDD" id="cd10145">
    <property type="entry name" value="TFIIA_gamma_N"/>
    <property type="match status" value="1"/>
</dbReference>
<evidence type="ECO:0000313" key="10">
    <source>
        <dbReference type="Proteomes" id="UP000001064"/>
    </source>
</evidence>